<gene>
    <name evidence="1" type="ORF">G2W53_016351</name>
</gene>
<organism evidence="1 2">
    <name type="scientific">Senna tora</name>
    <dbReference type="NCBI Taxonomy" id="362788"/>
    <lineage>
        <taxon>Eukaryota</taxon>
        <taxon>Viridiplantae</taxon>
        <taxon>Streptophyta</taxon>
        <taxon>Embryophyta</taxon>
        <taxon>Tracheophyta</taxon>
        <taxon>Spermatophyta</taxon>
        <taxon>Magnoliopsida</taxon>
        <taxon>eudicotyledons</taxon>
        <taxon>Gunneridae</taxon>
        <taxon>Pentapetalae</taxon>
        <taxon>rosids</taxon>
        <taxon>fabids</taxon>
        <taxon>Fabales</taxon>
        <taxon>Fabaceae</taxon>
        <taxon>Caesalpinioideae</taxon>
        <taxon>Cassia clade</taxon>
        <taxon>Senna</taxon>
    </lineage>
</organism>
<name>A0A834WJG9_9FABA</name>
<comment type="caution">
    <text evidence="1">The sequence shown here is derived from an EMBL/GenBank/DDBJ whole genome shotgun (WGS) entry which is preliminary data.</text>
</comment>
<dbReference type="AlphaFoldDB" id="A0A834WJG9"/>
<accession>A0A834WJG9</accession>
<keyword evidence="2" id="KW-1185">Reference proteome</keyword>
<reference evidence="1" key="1">
    <citation type="submission" date="2020-09" db="EMBL/GenBank/DDBJ databases">
        <title>Genome-Enabled Discovery of Anthraquinone Biosynthesis in Senna tora.</title>
        <authorList>
            <person name="Kang S.-H."/>
            <person name="Pandey R.P."/>
            <person name="Lee C.-M."/>
            <person name="Sim J.-S."/>
            <person name="Jeong J.-T."/>
            <person name="Choi B.-S."/>
            <person name="Jung M."/>
            <person name="Ginzburg D."/>
            <person name="Zhao K."/>
            <person name="Won S.Y."/>
            <person name="Oh T.-J."/>
            <person name="Yu Y."/>
            <person name="Kim N.-H."/>
            <person name="Lee O.R."/>
            <person name="Lee T.-H."/>
            <person name="Bashyal P."/>
            <person name="Kim T.-S."/>
            <person name="Lee W.-H."/>
            <person name="Kawkins C."/>
            <person name="Kim C.-K."/>
            <person name="Kim J.S."/>
            <person name="Ahn B.O."/>
            <person name="Rhee S.Y."/>
            <person name="Sohng J.K."/>
        </authorList>
    </citation>
    <scope>NUCLEOTIDE SEQUENCE</scope>
    <source>
        <tissue evidence="1">Leaf</tissue>
    </source>
</reference>
<dbReference type="Proteomes" id="UP000634136">
    <property type="component" value="Unassembled WGS sequence"/>
</dbReference>
<evidence type="ECO:0000313" key="1">
    <source>
        <dbReference type="EMBL" id="KAF7825187.1"/>
    </source>
</evidence>
<evidence type="ECO:0000313" key="2">
    <source>
        <dbReference type="Proteomes" id="UP000634136"/>
    </source>
</evidence>
<dbReference type="EMBL" id="JAAIUW010000006">
    <property type="protein sequence ID" value="KAF7825187.1"/>
    <property type="molecule type" value="Genomic_DNA"/>
</dbReference>
<proteinExistence type="predicted"/>
<protein>
    <submittedName>
        <fullName evidence="1">Uncharacterized protein</fullName>
    </submittedName>
</protein>
<sequence>MANNTSETKDEETLVIYHDGEIAGEIEGCKSNLLMKVIS</sequence>